<evidence type="ECO:0000256" key="5">
    <source>
        <dbReference type="SAM" id="Phobius"/>
    </source>
</evidence>
<comment type="subcellular location">
    <subcellularLocation>
        <location evidence="1">Membrane</location>
        <topology evidence="1">Multi-pass membrane protein</topology>
    </subcellularLocation>
</comment>
<keyword evidence="6" id="KW-1185">Reference proteome</keyword>
<dbReference type="GeneID" id="103594429"/>
<evidence type="ECO:0000256" key="4">
    <source>
        <dbReference type="ARBA" id="ARBA00023136"/>
    </source>
</evidence>
<evidence type="ECO:0000256" key="1">
    <source>
        <dbReference type="ARBA" id="ARBA00004141"/>
    </source>
</evidence>
<name>A0ABM0R5H3_GALVR</name>
<feature type="transmembrane region" description="Helical" evidence="5">
    <location>
        <begin position="12"/>
        <end position="40"/>
    </location>
</feature>
<dbReference type="PANTHER" id="PTHR11827:SF6">
    <property type="entry name" value="SOLUTE CARRIER FAMILY 12 MEMBER 8"/>
    <property type="match status" value="1"/>
</dbReference>
<keyword evidence="2 5" id="KW-0812">Transmembrane</keyword>
<evidence type="ECO:0000256" key="2">
    <source>
        <dbReference type="ARBA" id="ARBA00022692"/>
    </source>
</evidence>
<dbReference type="InterPro" id="IPR004842">
    <property type="entry name" value="SLC12A_fam"/>
</dbReference>
<accession>A0ABM0R5H3</accession>
<proteinExistence type="predicted"/>
<reference evidence="7" key="1">
    <citation type="submission" date="2025-08" db="UniProtKB">
        <authorList>
            <consortium name="RefSeq"/>
        </authorList>
    </citation>
    <scope>IDENTIFICATION</scope>
</reference>
<keyword evidence="3 5" id="KW-1133">Transmembrane helix</keyword>
<evidence type="ECO:0000256" key="3">
    <source>
        <dbReference type="ARBA" id="ARBA00022989"/>
    </source>
</evidence>
<protein>
    <submittedName>
        <fullName evidence="7">Solute carrier family 12 member 8</fullName>
    </submittedName>
</protein>
<keyword evidence="4 5" id="KW-0472">Membrane</keyword>
<dbReference type="RefSeq" id="XP_008575864.1">
    <property type="nucleotide sequence ID" value="XM_008577642.1"/>
</dbReference>
<organism evidence="6 7">
    <name type="scientific">Galeopterus variegatus</name>
    <name type="common">Malayan flying lemur</name>
    <name type="synonym">Cynocephalus variegatus</name>
    <dbReference type="NCBI Taxonomy" id="482537"/>
    <lineage>
        <taxon>Eukaryota</taxon>
        <taxon>Metazoa</taxon>
        <taxon>Chordata</taxon>
        <taxon>Craniata</taxon>
        <taxon>Vertebrata</taxon>
        <taxon>Euteleostomi</taxon>
        <taxon>Mammalia</taxon>
        <taxon>Eutheria</taxon>
        <taxon>Euarchontoglires</taxon>
        <taxon>Dermoptera</taxon>
        <taxon>Cynocephalidae</taxon>
        <taxon>Galeopterus</taxon>
    </lineage>
</organism>
<evidence type="ECO:0000313" key="7">
    <source>
        <dbReference type="RefSeq" id="XP_008575864.1"/>
    </source>
</evidence>
<evidence type="ECO:0000313" key="6">
    <source>
        <dbReference type="Proteomes" id="UP000694923"/>
    </source>
</evidence>
<sequence>MCNPWVSLLGAVGSLLIMLVIQWVYTLVNMGVAAIVYFYIGRASPGLYLGSASNFSLFQWMKSLLIPSCRSMRSHREQIVLAPSLARVDMAMTQLTQENTDFATRDRYHHSSRVSREQLMPQY</sequence>
<gene>
    <name evidence="7" type="primary">SLC12A8</name>
</gene>
<dbReference type="Proteomes" id="UP000694923">
    <property type="component" value="Unplaced"/>
</dbReference>
<dbReference type="PANTHER" id="PTHR11827">
    <property type="entry name" value="SOLUTE CARRIER FAMILY 12, CATION COTRANSPORTERS"/>
    <property type="match status" value="1"/>
</dbReference>